<feature type="transmembrane region" description="Helical" evidence="6">
    <location>
        <begin position="1151"/>
        <end position="1175"/>
    </location>
</feature>
<evidence type="ECO:0000313" key="10">
    <source>
        <dbReference type="EMBL" id="ORX58395.1"/>
    </source>
</evidence>
<dbReference type="InterPro" id="IPR017978">
    <property type="entry name" value="GPCR_3_C"/>
</dbReference>
<dbReference type="PANTHER" id="PTHR11319">
    <property type="entry name" value="G PROTEIN-COUPLED RECEPTOR-RELATED"/>
    <property type="match status" value="1"/>
</dbReference>
<evidence type="ECO:0000256" key="4">
    <source>
        <dbReference type="ARBA" id="ARBA00023136"/>
    </source>
</evidence>
<evidence type="ECO:0000259" key="9">
    <source>
        <dbReference type="PROSITE" id="PS50259"/>
    </source>
</evidence>
<feature type="disulfide bond" evidence="5">
    <location>
        <begin position="946"/>
        <end position="955"/>
    </location>
</feature>
<dbReference type="GO" id="GO:0004930">
    <property type="term" value="F:G protein-coupled receptor activity"/>
    <property type="evidence" value="ECO:0007669"/>
    <property type="project" value="InterPro"/>
</dbReference>
<organism evidence="10 11">
    <name type="scientific">Piromyces finnis</name>
    <dbReference type="NCBI Taxonomy" id="1754191"/>
    <lineage>
        <taxon>Eukaryota</taxon>
        <taxon>Fungi</taxon>
        <taxon>Fungi incertae sedis</taxon>
        <taxon>Chytridiomycota</taxon>
        <taxon>Chytridiomycota incertae sedis</taxon>
        <taxon>Neocallimastigomycetes</taxon>
        <taxon>Neocallimastigales</taxon>
        <taxon>Neocallimastigaceae</taxon>
        <taxon>Piromyces</taxon>
    </lineage>
</organism>
<feature type="transmembrane region" description="Helical" evidence="6">
    <location>
        <begin position="1037"/>
        <end position="1058"/>
    </location>
</feature>
<dbReference type="InterPro" id="IPR011050">
    <property type="entry name" value="Pectin_lyase_fold/virulence"/>
</dbReference>
<dbReference type="SUPFAM" id="SSF51126">
    <property type="entry name" value="Pectin lyase-like"/>
    <property type="match status" value="1"/>
</dbReference>
<dbReference type="Gene3D" id="2.10.25.10">
    <property type="entry name" value="Laminin"/>
    <property type="match status" value="1"/>
</dbReference>
<evidence type="ECO:0000256" key="7">
    <source>
        <dbReference type="SAM" id="SignalP"/>
    </source>
</evidence>
<dbReference type="PROSITE" id="PS50026">
    <property type="entry name" value="EGF_3"/>
    <property type="match status" value="1"/>
</dbReference>
<comment type="subcellular location">
    <subcellularLocation>
        <location evidence="1">Membrane</location>
        <topology evidence="1">Multi-pass membrane protein</topology>
    </subcellularLocation>
</comment>
<dbReference type="Pfam" id="PF00003">
    <property type="entry name" value="7tm_3"/>
    <property type="match status" value="1"/>
</dbReference>
<feature type="transmembrane region" description="Helical" evidence="6">
    <location>
        <begin position="1257"/>
        <end position="1278"/>
    </location>
</feature>
<comment type="caution">
    <text evidence="10">The sequence shown here is derived from an EMBL/GenBank/DDBJ whole genome shotgun (WGS) entry which is preliminary data.</text>
</comment>
<dbReference type="PROSITE" id="PS00022">
    <property type="entry name" value="EGF_1"/>
    <property type="match status" value="1"/>
</dbReference>
<proteinExistence type="predicted"/>
<comment type="caution">
    <text evidence="5">Lacks conserved residue(s) required for the propagation of feature annotation.</text>
</comment>
<dbReference type="GO" id="GO:0016020">
    <property type="term" value="C:membrane"/>
    <property type="evidence" value="ECO:0007669"/>
    <property type="project" value="UniProtKB-SubCell"/>
</dbReference>
<dbReference type="EMBL" id="MCFH01000004">
    <property type="protein sequence ID" value="ORX58395.1"/>
    <property type="molecule type" value="Genomic_DNA"/>
</dbReference>
<keyword evidence="11" id="KW-1185">Reference proteome</keyword>
<dbReference type="Proteomes" id="UP000193719">
    <property type="component" value="Unassembled WGS sequence"/>
</dbReference>
<feature type="transmembrane region" description="Helical" evidence="6">
    <location>
        <begin position="1003"/>
        <end position="1022"/>
    </location>
</feature>
<feature type="domain" description="G-protein coupled receptors family 3 profile" evidence="9">
    <location>
        <begin position="967"/>
        <end position="1053"/>
    </location>
</feature>
<feature type="domain" description="EGF-like" evidence="8">
    <location>
        <begin position="920"/>
        <end position="956"/>
    </location>
</feature>
<keyword evidence="2 6" id="KW-0812">Transmembrane</keyword>
<gene>
    <name evidence="10" type="ORF">BCR36DRAFT_343542</name>
</gene>
<dbReference type="PROSITE" id="PS01186">
    <property type="entry name" value="EGF_2"/>
    <property type="match status" value="1"/>
</dbReference>
<dbReference type="OrthoDB" id="2111585at2759"/>
<evidence type="ECO:0000313" key="11">
    <source>
        <dbReference type="Proteomes" id="UP000193719"/>
    </source>
</evidence>
<feature type="transmembrane region" description="Helical" evidence="6">
    <location>
        <begin position="972"/>
        <end position="991"/>
    </location>
</feature>
<keyword evidence="3 6" id="KW-1133">Transmembrane helix</keyword>
<dbReference type="InterPro" id="IPR000742">
    <property type="entry name" value="EGF"/>
</dbReference>
<keyword evidence="7" id="KW-0732">Signal</keyword>
<keyword evidence="5" id="KW-1015">Disulfide bond</keyword>
<feature type="disulfide bond" evidence="5">
    <location>
        <begin position="924"/>
        <end position="934"/>
    </location>
</feature>
<dbReference type="PROSITE" id="PS50259">
    <property type="entry name" value="G_PROTEIN_RECEP_F3_4"/>
    <property type="match status" value="1"/>
</dbReference>
<evidence type="ECO:0000256" key="1">
    <source>
        <dbReference type="ARBA" id="ARBA00004141"/>
    </source>
</evidence>
<feature type="chain" id="PRO_5012847295" description="G-protein coupled receptors family 3 profile domain-containing protein" evidence="7">
    <location>
        <begin position="27"/>
        <end position="1323"/>
    </location>
</feature>
<protein>
    <recommendedName>
        <fullName evidence="12">G-protein coupled receptors family 3 profile domain-containing protein</fullName>
    </recommendedName>
</protein>
<evidence type="ECO:0000256" key="5">
    <source>
        <dbReference type="PROSITE-ProRule" id="PRU00076"/>
    </source>
</evidence>
<feature type="signal peptide" evidence="7">
    <location>
        <begin position="1"/>
        <end position="26"/>
    </location>
</feature>
<name>A0A1Y1VK20_9FUNG</name>
<keyword evidence="5" id="KW-0245">EGF-like domain</keyword>
<evidence type="ECO:0008006" key="12">
    <source>
        <dbReference type="Google" id="ProtNLM"/>
    </source>
</evidence>
<reference evidence="10 11" key="2">
    <citation type="submission" date="2016-08" db="EMBL/GenBank/DDBJ databases">
        <title>Pervasive Adenine N6-methylation of Active Genes in Fungi.</title>
        <authorList>
            <consortium name="DOE Joint Genome Institute"/>
            <person name="Mondo S.J."/>
            <person name="Dannebaum R.O."/>
            <person name="Kuo R.C."/>
            <person name="Labutti K."/>
            <person name="Haridas S."/>
            <person name="Kuo A."/>
            <person name="Salamov A."/>
            <person name="Ahrendt S.R."/>
            <person name="Lipzen A."/>
            <person name="Sullivan W."/>
            <person name="Andreopoulos W.B."/>
            <person name="Clum A."/>
            <person name="Lindquist E."/>
            <person name="Daum C."/>
            <person name="Ramamoorthy G.K."/>
            <person name="Gryganskyi A."/>
            <person name="Culley D."/>
            <person name="Magnuson J.K."/>
            <person name="James T.Y."/>
            <person name="O'Malley M.A."/>
            <person name="Stajich J.E."/>
            <person name="Spatafora J.W."/>
            <person name="Visel A."/>
            <person name="Grigoriev I.V."/>
        </authorList>
    </citation>
    <scope>NUCLEOTIDE SEQUENCE [LARGE SCALE GENOMIC DNA]</scope>
    <source>
        <strain evidence="11">finn</strain>
    </source>
</reference>
<evidence type="ECO:0000256" key="6">
    <source>
        <dbReference type="SAM" id="Phobius"/>
    </source>
</evidence>
<sequence>MFHKHSVVFLLCLVIWISINILQISAYTMDTTTLDPCGNVILKTGNNTLNIAFLESIQLANNFEAELCSDNIYYQIKFEEGIYEMSGNIAYKRELYSSYFEPSITRFGVSLFELRKSLEIIGKVNENNEPVTVFECPGIGYMGFIDVIHSNRNVTFKNIKFTKCYSHYFKIFHFRSFDDSTLPEYKFENCIFENNYDESLFFYEYLATEDRNNHVWNREKCGYSIIGEKKDCFFSENERIEENKEFNLQYGEKSYEYVHCLPSESHHSEAAIMITTPMYYNCHRNYGNCYIDMKPSLFVNNNLFEDNTGGERGLFDLRCLGAEFSNNKYRNNWGIDGGLLYTFDTKVNIRNEKVKDQYSYWGNSNSLYQVLYSNLIIRDSNYENIESQTSSIVNIQTINSMVYIYDTNFDNVIYPFEVSSSGAELHCKNCVIKNVKRNLSKNKPTIAQTSGLSQIYLNDTDIYNIQTPPLFKAIESSSIKFSSVSIHDVDAMENIGLISIVTSASVVFNNSKIYNIRFNRVLDYAYLISFLSSSSLSIKNTEIYDIDIDGDLIYIESADKNSNSLYIENSKFKNININTGSIIKISTSQCKFQIKNSSFIDNVRSCNSYDDITECSGVILVNTDLGESTIDNCLFQNNTSGIGPAITIKDIDHVELNIQNSQFIKNNAQNQGGALYISGKDYLKDDSNSLKMRNLEFKENHSNSGGAMYIDFPGYNKETIESTNFINNVADNGGGIFYFPSNITLNQPNLDKACIMNGNKALFGTTYSSDPYKIVLKEGPSKINSYSGESAFSFTLELQDEYGNIISTNFEDGSFSLQNMIFIKAVVINKDDEYESILKKGSANDVEIIGESFGYFQKGTCSFSMQFYSENINEYKLIMYVALSAYKSDDLYINIDLNMTTCPLGMYLKENKVSRFKGCVLAACEDDGCVNGICEHINENENQCKCDAGYIGSKCDMKERYTLSKGFSICNIILSIIGIIITVCMLIFILVKRQKLIVRMSGVKHLILISLGCIMGFSSIIFDFRRPTKLSCILRETLINIGSIMVYTILYLKIYYFIINNIPENISFSESSSLKSYGESKNGRESSMKVSKFEMSMDVKSGFNYVTTVNNNNANELLNQTNQNKKEIEGIANSIFRKQYVEGLKKNFHRIFSFILILFTLSYIVEIILYLKIGLKDKQMSNYLWAETCESLDFLPIPYAVFLLLIIMLLSNVRKLWSLSSIFIETKHICYAIGIWVTTGTLIQLICVSMIKQNPKVRISMMTYSIFFSFFIIDFFLIGLKVIAILKGGGDTCTYNNTKLTQFYNEPSSPYNNQGETTNSYRQ</sequence>
<evidence type="ECO:0000256" key="3">
    <source>
        <dbReference type="ARBA" id="ARBA00022989"/>
    </source>
</evidence>
<keyword evidence="4 6" id="KW-0472">Membrane</keyword>
<evidence type="ECO:0000259" key="8">
    <source>
        <dbReference type="PROSITE" id="PS50026"/>
    </source>
</evidence>
<dbReference type="PANTHER" id="PTHR11319:SF35">
    <property type="entry name" value="OUTER MEMBRANE PROTEIN PMPC-RELATED"/>
    <property type="match status" value="1"/>
</dbReference>
<accession>A0A1Y1VK20</accession>
<feature type="transmembrane region" description="Helical" evidence="6">
    <location>
        <begin position="1229"/>
        <end position="1251"/>
    </location>
</feature>
<evidence type="ECO:0000256" key="2">
    <source>
        <dbReference type="ARBA" id="ARBA00022692"/>
    </source>
</evidence>
<feature type="transmembrane region" description="Helical" evidence="6">
    <location>
        <begin position="1195"/>
        <end position="1217"/>
    </location>
</feature>
<reference evidence="10 11" key="1">
    <citation type="submission" date="2016-08" db="EMBL/GenBank/DDBJ databases">
        <title>Genomes of anaerobic fungi encode conserved fungal cellulosomes for biomass hydrolysis.</title>
        <authorList>
            <consortium name="DOE Joint Genome Institute"/>
            <person name="Haitjema C.H."/>
            <person name="Gilmore S.P."/>
            <person name="Henske J.K."/>
            <person name="Solomon K.V."/>
            <person name="De Groot R."/>
            <person name="Kuo A."/>
            <person name="Mondo S.J."/>
            <person name="Salamov A.A."/>
            <person name="Labutti K."/>
            <person name="Zhao Z."/>
            <person name="Chiniquy J."/>
            <person name="Barry K."/>
            <person name="Brewer H.M."/>
            <person name="Purvine S.O."/>
            <person name="Wright A.T."/>
            <person name="Boxma B."/>
            <person name="Van Alen T."/>
            <person name="Hackstein J.H."/>
            <person name="Baker S.E."/>
            <person name="Grigoriev I.V."/>
            <person name="O'Malley M.A."/>
        </authorList>
    </citation>
    <scope>NUCLEOTIDE SEQUENCE [LARGE SCALE GENOMIC DNA]</scope>
    <source>
        <strain evidence="11">finn</strain>
    </source>
</reference>